<keyword evidence="2" id="KW-0175">Coiled coil</keyword>
<feature type="compositionally biased region" description="Basic and acidic residues" evidence="3">
    <location>
        <begin position="161"/>
        <end position="172"/>
    </location>
</feature>
<keyword evidence="6" id="KW-1185">Reference proteome</keyword>
<dbReference type="AlphaFoldDB" id="A0AAF0WHZ5"/>
<dbReference type="PANTHER" id="PTHR31471:SF51">
    <property type="entry name" value="REMORIN FAMILY PROTEIN"/>
    <property type="match status" value="1"/>
</dbReference>
<feature type="domain" description="Remorin C-terminal" evidence="4">
    <location>
        <begin position="231"/>
        <end position="333"/>
    </location>
</feature>
<feature type="region of interest" description="Disordered" evidence="3">
    <location>
        <begin position="109"/>
        <end position="142"/>
    </location>
</feature>
<feature type="region of interest" description="Disordered" evidence="3">
    <location>
        <begin position="8"/>
        <end position="61"/>
    </location>
</feature>
<comment type="similarity">
    <text evidence="1">Belongs to the remorin family.</text>
</comment>
<reference evidence="5" key="2">
    <citation type="submission" date="2022-03" db="EMBL/GenBank/DDBJ databases">
        <title>Draft title - Genomic analysis of global carrot germplasm unveils the trajectory of domestication and the origin of high carotenoid orange carrot.</title>
        <authorList>
            <person name="Iorizzo M."/>
            <person name="Ellison S."/>
            <person name="Senalik D."/>
            <person name="Macko-Podgorni A."/>
            <person name="Grzebelus D."/>
            <person name="Bostan H."/>
            <person name="Rolling W."/>
            <person name="Curaba J."/>
            <person name="Simon P."/>
        </authorList>
    </citation>
    <scope>NUCLEOTIDE SEQUENCE</scope>
    <source>
        <tissue evidence="5">Leaf</tissue>
    </source>
</reference>
<protein>
    <recommendedName>
        <fullName evidence="4">Remorin C-terminal domain-containing protein</fullName>
    </recommendedName>
</protein>
<evidence type="ECO:0000256" key="1">
    <source>
        <dbReference type="ARBA" id="ARBA00005711"/>
    </source>
</evidence>
<organism evidence="5 6">
    <name type="scientific">Daucus carota subsp. sativus</name>
    <name type="common">Carrot</name>
    <dbReference type="NCBI Taxonomy" id="79200"/>
    <lineage>
        <taxon>Eukaryota</taxon>
        <taxon>Viridiplantae</taxon>
        <taxon>Streptophyta</taxon>
        <taxon>Embryophyta</taxon>
        <taxon>Tracheophyta</taxon>
        <taxon>Spermatophyta</taxon>
        <taxon>Magnoliopsida</taxon>
        <taxon>eudicotyledons</taxon>
        <taxon>Gunneridae</taxon>
        <taxon>Pentapetalae</taxon>
        <taxon>asterids</taxon>
        <taxon>campanulids</taxon>
        <taxon>Apiales</taxon>
        <taxon>Apiaceae</taxon>
        <taxon>Apioideae</taxon>
        <taxon>Scandiceae</taxon>
        <taxon>Daucinae</taxon>
        <taxon>Daucus</taxon>
        <taxon>Daucus sect. Daucus</taxon>
    </lineage>
</organism>
<dbReference type="Proteomes" id="UP000077755">
    <property type="component" value="Chromosome 2"/>
</dbReference>
<proteinExistence type="inferred from homology"/>
<dbReference type="PANTHER" id="PTHR31471">
    <property type="entry name" value="OS02G0116800 PROTEIN"/>
    <property type="match status" value="1"/>
</dbReference>
<name>A0AAF0WHZ5_DAUCS</name>
<evidence type="ECO:0000259" key="4">
    <source>
        <dbReference type="Pfam" id="PF03763"/>
    </source>
</evidence>
<feature type="region of interest" description="Disordered" evidence="3">
    <location>
        <begin position="158"/>
        <end position="232"/>
    </location>
</feature>
<sequence>METLIKQMRAKYSGVQQRNRDNPGRVRFSDVELEKGDAESTRDRRIPPQKTQSFKGDKKKSWLNRQFSGQMNQEYNFSDSAEYPAAVAAAAYAIKTIEDLGIEAQKRENAASKTLKKIRSKSEDKFPNVTEPRADPRKVSVPSFKRIPTSADEQFNSIDAVEFKTTEPKRTDVSAPRIKKTPTFPEKNLNSTGIGKPESTFPKSDHQNTKPATFPPTDTKGQSSAKPGMENTKADAWEKAEMAKITERYEKLNAKIFEWESKKKTAAKRKMDKIESDLEKKRAKAMQKYRSKMAMINQIAGGARAKADENRRHEEVQVKEKANKIRTTGKYPASCFCF</sequence>
<feature type="compositionally biased region" description="Basic and acidic residues" evidence="3">
    <location>
        <begin position="305"/>
        <end position="321"/>
    </location>
</feature>
<reference evidence="5" key="1">
    <citation type="journal article" date="2016" name="Nat. Genet.">
        <title>A high-quality carrot genome assembly provides new insights into carotenoid accumulation and asterid genome evolution.</title>
        <authorList>
            <person name="Iorizzo M."/>
            <person name="Ellison S."/>
            <person name="Senalik D."/>
            <person name="Zeng P."/>
            <person name="Satapoomin P."/>
            <person name="Huang J."/>
            <person name="Bowman M."/>
            <person name="Iovene M."/>
            <person name="Sanseverino W."/>
            <person name="Cavagnaro P."/>
            <person name="Yildiz M."/>
            <person name="Macko-Podgorni A."/>
            <person name="Moranska E."/>
            <person name="Grzebelus E."/>
            <person name="Grzebelus D."/>
            <person name="Ashrafi H."/>
            <person name="Zheng Z."/>
            <person name="Cheng S."/>
            <person name="Spooner D."/>
            <person name="Van Deynze A."/>
            <person name="Simon P."/>
        </authorList>
    </citation>
    <scope>NUCLEOTIDE SEQUENCE</scope>
    <source>
        <tissue evidence="5">Leaf</tissue>
    </source>
</reference>
<feature type="region of interest" description="Disordered" evidence="3">
    <location>
        <begin position="301"/>
        <end position="321"/>
    </location>
</feature>
<evidence type="ECO:0000313" key="6">
    <source>
        <dbReference type="Proteomes" id="UP000077755"/>
    </source>
</evidence>
<evidence type="ECO:0000313" key="5">
    <source>
        <dbReference type="EMBL" id="WOG88871.1"/>
    </source>
</evidence>
<dbReference type="Pfam" id="PF03763">
    <property type="entry name" value="Remorin_C"/>
    <property type="match status" value="1"/>
</dbReference>
<dbReference type="EMBL" id="CP093344">
    <property type="protein sequence ID" value="WOG88871.1"/>
    <property type="molecule type" value="Genomic_DNA"/>
</dbReference>
<evidence type="ECO:0000256" key="2">
    <source>
        <dbReference type="SAM" id="Coils"/>
    </source>
</evidence>
<feature type="compositionally biased region" description="Basic and acidic residues" evidence="3">
    <location>
        <begin position="18"/>
        <end position="46"/>
    </location>
</feature>
<feature type="compositionally biased region" description="Basic and acidic residues" evidence="3">
    <location>
        <begin position="120"/>
        <end position="138"/>
    </location>
</feature>
<accession>A0AAF0WHZ5</accession>
<dbReference type="InterPro" id="IPR005516">
    <property type="entry name" value="Remorin_C"/>
</dbReference>
<feature type="coiled-coil region" evidence="2">
    <location>
        <begin position="242"/>
        <end position="284"/>
    </location>
</feature>
<evidence type="ECO:0000256" key="3">
    <source>
        <dbReference type="SAM" id="MobiDB-lite"/>
    </source>
</evidence>
<gene>
    <name evidence="5" type="ORF">DCAR_0208106</name>
</gene>